<name>A0A382VXC4_9ZZZZ</name>
<dbReference type="Gene3D" id="2.60.40.1120">
    <property type="entry name" value="Carboxypeptidase-like, regulatory domain"/>
    <property type="match status" value="1"/>
</dbReference>
<evidence type="ECO:0008006" key="2">
    <source>
        <dbReference type="Google" id="ProtNLM"/>
    </source>
</evidence>
<dbReference type="Pfam" id="PF13715">
    <property type="entry name" value="CarbopepD_reg_2"/>
    <property type="match status" value="1"/>
</dbReference>
<dbReference type="EMBL" id="UINC01154968">
    <property type="protein sequence ID" value="SVD50541.1"/>
    <property type="molecule type" value="Genomic_DNA"/>
</dbReference>
<protein>
    <recommendedName>
        <fullName evidence="2">TonB-dependent receptor plug domain-containing protein</fullName>
    </recommendedName>
</protein>
<sequence length="85" mass="8863">MKFKATIFFLFLTGITFSQTTGKISGSILNAENGGALPGANIIVLGTGSGTSADANGRYFIINLPPGVYDLKASMIGYDNVTVKN</sequence>
<gene>
    <name evidence="1" type="ORF">METZ01_LOCUS403395</name>
</gene>
<reference evidence="1" key="1">
    <citation type="submission" date="2018-05" db="EMBL/GenBank/DDBJ databases">
        <authorList>
            <person name="Lanie J.A."/>
            <person name="Ng W.-L."/>
            <person name="Kazmierczak K.M."/>
            <person name="Andrzejewski T.M."/>
            <person name="Davidsen T.M."/>
            <person name="Wayne K.J."/>
            <person name="Tettelin H."/>
            <person name="Glass J.I."/>
            <person name="Rusch D."/>
            <person name="Podicherti R."/>
            <person name="Tsui H.-C.T."/>
            <person name="Winkler M.E."/>
        </authorList>
    </citation>
    <scope>NUCLEOTIDE SEQUENCE</scope>
</reference>
<dbReference type="SUPFAM" id="SSF49464">
    <property type="entry name" value="Carboxypeptidase regulatory domain-like"/>
    <property type="match status" value="1"/>
</dbReference>
<dbReference type="InterPro" id="IPR008969">
    <property type="entry name" value="CarboxyPept-like_regulatory"/>
</dbReference>
<organism evidence="1">
    <name type="scientific">marine metagenome</name>
    <dbReference type="NCBI Taxonomy" id="408172"/>
    <lineage>
        <taxon>unclassified sequences</taxon>
        <taxon>metagenomes</taxon>
        <taxon>ecological metagenomes</taxon>
    </lineage>
</organism>
<proteinExistence type="predicted"/>
<accession>A0A382VXC4</accession>
<dbReference type="AlphaFoldDB" id="A0A382VXC4"/>
<feature type="non-terminal residue" evidence="1">
    <location>
        <position position="85"/>
    </location>
</feature>
<evidence type="ECO:0000313" key="1">
    <source>
        <dbReference type="EMBL" id="SVD50541.1"/>
    </source>
</evidence>